<dbReference type="InterPro" id="IPR014710">
    <property type="entry name" value="RmlC-like_jellyroll"/>
</dbReference>
<reference evidence="7" key="1">
    <citation type="submission" date="2018-06" db="EMBL/GenBank/DDBJ databases">
        <title>Aestuariibacter litoralis strain KCTC 52945T.</title>
        <authorList>
            <person name="Li X."/>
            <person name="Salam N."/>
            <person name="Li J.-L."/>
            <person name="Chen Y.-M."/>
            <person name="Yang Z.-W."/>
            <person name="Zhang L.-Y."/>
            <person name="Han M.-X."/>
            <person name="Xiao M."/>
            <person name="Li W.-J."/>
        </authorList>
    </citation>
    <scope>NUCLEOTIDE SEQUENCE [LARGE SCALE GENOMIC DNA]</scope>
    <source>
        <strain evidence="7">KCTC 52945</strain>
    </source>
</reference>
<dbReference type="PANTHER" id="PTHR43280:SF27">
    <property type="entry name" value="TRANSCRIPTIONAL REGULATOR MTLR"/>
    <property type="match status" value="1"/>
</dbReference>
<dbReference type="InterPro" id="IPR018062">
    <property type="entry name" value="HTH_AraC-typ_CS"/>
</dbReference>
<dbReference type="AlphaFoldDB" id="A0A2W2ASB2"/>
<evidence type="ECO:0000259" key="5">
    <source>
        <dbReference type="PROSITE" id="PS01124"/>
    </source>
</evidence>
<dbReference type="Proteomes" id="UP000248795">
    <property type="component" value="Unassembled WGS sequence"/>
</dbReference>
<sequence>MPKLTQRQVNYRDESVPAHPELDRGHPVVVFGDHSFCAGSTLEVRPMPRPHMHSQVELNFVLDGAMTYWFDGRVMELTAGRLALFWGMIPHQVTDCAPGTRFVVLYVPMATFLELPALSELRSAIFRGAVIEALDVKPYDRDIFQQWRGDLLAGDGQLEQIVKSELSARVQRLDREGWRDLRETARQNPQAGHLGHDHDRALKVEKMAQFIGEHALEDIAADDVARAAGLHPNYAMSLFKRGVGLTIKQSITRHRLDMAQSMLIATDLSVAAIAFDCGFNSLSSFYTAFTQRFRQSPAAFREAYERITKAA</sequence>
<dbReference type="InterPro" id="IPR011051">
    <property type="entry name" value="RmlC_Cupin_sf"/>
</dbReference>
<evidence type="ECO:0000256" key="1">
    <source>
        <dbReference type="ARBA" id="ARBA00023015"/>
    </source>
</evidence>
<dbReference type="InterPro" id="IPR009057">
    <property type="entry name" value="Homeodomain-like_sf"/>
</dbReference>
<keyword evidence="1" id="KW-0805">Transcription regulation</keyword>
<keyword evidence="2" id="KW-0238">DNA-binding</keyword>
<dbReference type="PROSITE" id="PS01124">
    <property type="entry name" value="HTH_ARAC_FAMILY_2"/>
    <property type="match status" value="1"/>
</dbReference>
<gene>
    <name evidence="6" type="ORF">DK847_18800</name>
</gene>
<evidence type="ECO:0000313" key="6">
    <source>
        <dbReference type="EMBL" id="PZF75380.1"/>
    </source>
</evidence>
<dbReference type="SUPFAM" id="SSF51182">
    <property type="entry name" value="RmlC-like cupins"/>
    <property type="match status" value="1"/>
</dbReference>
<name>A0A2W2ASB2_9HYPH</name>
<dbReference type="GO" id="GO:0003700">
    <property type="term" value="F:DNA-binding transcription factor activity"/>
    <property type="evidence" value="ECO:0007669"/>
    <property type="project" value="InterPro"/>
</dbReference>
<dbReference type="EMBL" id="QKVK01000011">
    <property type="protein sequence ID" value="PZF75380.1"/>
    <property type="molecule type" value="Genomic_DNA"/>
</dbReference>
<dbReference type="Pfam" id="PF07883">
    <property type="entry name" value="Cupin_2"/>
    <property type="match status" value="1"/>
</dbReference>
<dbReference type="SMART" id="SM00342">
    <property type="entry name" value="HTH_ARAC"/>
    <property type="match status" value="1"/>
</dbReference>
<evidence type="ECO:0000313" key="7">
    <source>
        <dbReference type="Proteomes" id="UP000248795"/>
    </source>
</evidence>
<keyword evidence="3" id="KW-0804">Transcription</keyword>
<dbReference type="Pfam" id="PF12833">
    <property type="entry name" value="HTH_18"/>
    <property type="match status" value="1"/>
</dbReference>
<dbReference type="InterPro" id="IPR013096">
    <property type="entry name" value="Cupin_2"/>
</dbReference>
<dbReference type="Gene3D" id="1.10.10.60">
    <property type="entry name" value="Homeodomain-like"/>
    <property type="match status" value="1"/>
</dbReference>
<accession>A0A2W2ASB2</accession>
<dbReference type="SUPFAM" id="SSF46689">
    <property type="entry name" value="Homeodomain-like"/>
    <property type="match status" value="1"/>
</dbReference>
<evidence type="ECO:0000256" key="2">
    <source>
        <dbReference type="ARBA" id="ARBA00023125"/>
    </source>
</evidence>
<feature type="domain" description="HTH araC/xylS-type" evidence="5">
    <location>
        <begin position="205"/>
        <end position="303"/>
    </location>
</feature>
<organism evidence="6 7">
    <name type="scientific">Aestuariivirga litoralis</name>
    <dbReference type="NCBI Taxonomy" id="2650924"/>
    <lineage>
        <taxon>Bacteria</taxon>
        <taxon>Pseudomonadati</taxon>
        <taxon>Pseudomonadota</taxon>
        <taxon>Alphaproteobacteria</taxon>
        <taxon>Hyphomicrobiales</taxon>
        <taxon>Aestuariivirgaceae</taxon>
        <taxon>Aestuariivirga</taxon>
    </lineage>
</organism>
<dbReference type="InterPro" id="IPR018060">
    <property type="entry name" value="HTH_AraC"/>
</dbReference>
<evidence type="ECO:0000256" key="4">
    <source>
        <dbReference type="SAM" id="MobiDB-lite"/>
    </source>
</evidence>
<evidence type="ECO:0000256" key="3">
    <source>
        <dbReference type="ARBA" id="ARBA00023163"/>
    </source>
</evidence>
<dbReference type="RefSeq" id="WP_111200086.1">
    <property type="nucleotide sequence ID" value="NZ_QKVK01000011.1"/>
</dbReference>
<keyword evidence="7" id="KW-1185">Reference proteome</keyword>
<dbReference type="Gene3D" id="2.60.120.10">
    <property type="entry name" value="Jelly Rolls"/>
    <property type="match status" value="1"/>
</dbReference>
<dbReference type="PROSITE" id="PS00041">
    <property type="entry name" value="HTH_ARAC_FAMILY_1"/>
    <property type="match status" value="1"/>
</dbReference>
<dbReference type="GO" id="GO:0043565">
    <property type="term" value="F:sequence-specific DNA binding"/>
    <property type="evidence" value="ECO:0007669"/>
    <property type="project" value="InterPro"/>
</dbReference>
<proteinExistence type="predicted"/>
<protein>
    <submittedName>
        <fullName evidence="6">AraC family transcriptional regulator</fullName>
    </submittedName>
</protein>
<feature type="region of interest" description="Disordered" evidence="4">
    <location>
        <begin position="1"/>
        <end position="20"/>
    </location>
</feature>
<feature type="compositionally biased region" description="Basic and acidic residues" evidence="4">
    <location>
        <begin position="10"/>
        <end position="20"/>
    </location>
</feature>
<comment type="caution">
    <text evidence="6">The sequence shown here is derived from an EMBL/GenBank/DDBJ whole genome shotgun (WGS) entry which is preliminary data.</text>
</comment>
<dbReference type="PANTHER" id="PTHR43280">
    <property type="entry name" value="ARAC-FAMILY TRANSCRIPTIONAL REGULATOR"/>
    <property type="match status" value="1"/>
</dbReference>